<reference evidence="7 8" key="1">
    <citation type="submission" date="2012-06" db="EMBL/GenBank/DDBJ databases">
        <title>Complete sequence of chromosome of Mycobacterium chubuense NBB4.</title>
        <authorList>
            <consortium name="US DOE Joint Genome Institute"/>
            <person name="Lucas S."/>
            <person name="Han J."/>
            <person name="Lapidus A."/>
            <person name="Cheng J.-F."/>
            <person name="Goodwin L."/>
            <person name="Pitluck S."/>
            <person name="Peters L."/>
            <person name="Mikhailova N."/>
            <person name="Teshima H."/>
            <person name="Detter J.C."/>
            <person name="Han C."/>
            <person name="Tapia R."/>
            <person name="Land M."/>
            <person name="Hauser L."/>
            <person name="Kyrpides N."/>
            <person name="Ivanova N."/>
            <person name="Pagani I."/>
            <person name="Mattes T."/>
            <person name="Holmes A."/>
            <person name="Rutledge P."/>
            <person name="Paulsen I."/>
            <person name="Coleman N."/>
            <person name="Woyke T."/>
        </authorList>
    </citation>
    <scope>NUCLEOTIDE SEQUENCE [LARGE SCALE GENOMIC DNA]</scope>
    <source>
        <strain evidence="7 8">NBB4</strain>
    </source>
</reference>
<dbReference type="Proteomes" id="UP000006057">
    <property type="component" value="Chromosome"/>
</dbReference>
<dbReference type="Pfam" id="PF00370">
    <property type="entry name" value="FGGY_N"/>
    <property type="match status" value="1"/>
</dbReference>
<evidence type="ECO:0000256" key="4">
    <source>
        <dbReference type="ARBA" id="ARBA00022777"/>
    </source>
</evidence>
<dbReference type="eggNOG" id="COG1070">
    <property type="taxonomic scope" value="Bacteria"/>
</dbReference>
<keyword evidence="2" id="KW-0859">Xylose metabolism</keyword>
<dbReference type="RefSeq" id="WP_014818285.1">
    <property type="nucleotide sequence ID" value="NC_018027.1"/>
</dbReference>
<evidence type="ECO:0000256" key="1">
    <source>
        <dbReference type="ARBA" id="ARBA00009156"/>
    </source>
</evidence>
<evidence type="ECO:0000256" key="3">
    <source>
        <dbReference type="ARBA" id="ARBA00022679"/>
    </source>
</evidence>
<accession>I4BRB3</accession>
<dbReference type="InterPro" id="IPR043129">
    <property type="entry name" value="ATPase_NBD"/>
</dbReference>
<feature type="domain" description="Carbohydrate kinase FGGY N-terminal" evidence="5">
    <location>
        <begin position="6"/>
        <end position="244"/>
    </location>
</feature>
<dbReference type="InterPro" id="IPR000577">
    <property type="entry name" value="Carb_kinase_FGGY"/>
</dbReference>
<comment type="similarity">
    <text evidence="1">Belongs to the FGGY kinase family.</text>
</comment>
<dbReference type="AlphaFoldDB" id="I4BRB3"/>
<dbReference type="PANTHER" id="PTHR43095:SF5">
    <property type="entry name" value="XYLULOSE KINASE"/>
    <property type="match status" value="1"/>
</dbReference>
<dbReference type="HOGENOM" id="CLU_009281_3_4_11"/>
<keyword evidence="8" id="KW-1185">Reference proteome</keyword>
<keyword evidence="4 7" id="KW-0418">Kinase</keyword>
<gene>
    <name evidence="7" type="ordered locus">Mycch_5134</name>
</gene>
<organism evidence="7 8">
    <name type="scientific">Mycolicibacterium chubuense (strain NBB4)</name>
    <name type="common">Mycobacterium chubuense</name>
    <dbReference type="NCBI Taxonomy" id="710421"/>
    <lineage>
        <taxon>Bacteria</taxon>
        <taxon>Bacillati</taxon>
        <taxon>Actinomycetota</taxon>
        <taxon>Actinomycetes</taxon>
        <taxon>Mycobacteriales</taxon>
        <taxon>Mycobacteriaceae</taxon>
        <taxon>Mycolicibacterium</taxon>
    </lineage>
</organism>
<dbReference type="Pfam" id="PF02782">
    <property type="entry name" value="FGGY_C"/>
    <property type="match status" value="1"/>
</dbReference>
<keyword evidence="2" id="KW-0119">Carbohydrate metabolism</keyword>
<name>I4BRB3_MYCCN</name>
<dbReference type="STRING" id="710421.Mycch_5134"/>
<dbReference type="EMBL" id="CP003053">
    <property type="protein sequence ID" value="AFM19820.1"/>
    <property type="molecule type" value="Genomic_DNA"/>
</dbReference>
<dbReference type="PANTHER" id="PTHR43095">
    <property type="entry name" value="SUGAR KINASE"/>
    <property type="match status" value="1"/>
</dbReference>
<dbReference type="SUPFAM" id="SSF53067">
    <property type="entry name" value="Actin-like ATPase domain"/>
    <property type="match status" value="2"/>
</dbReference>
<sequence length="507" mass="54535" precursor="true">MTSPLVIAVDCSTTAAKAIVVDADGKVVGTGTRALETRSPAPHWFEQDGSQWWTATDTAIRNALNEIPDPRAVAAVCVTHQRESFVCLDEGGTPIRPAILWMDGRAASEVRTYGTERVELLSGKPADITPGLYKLLWLRDREPDTMARCRRIADVHSYLVHAMTGRWISSTASVDPLALIDQTTGDYSDELLELAGLQRRQLPDLVPSGASLGPLRPEIADDWRVSRDVVVIAGTGDGQAAGIGLNVTDPGAAYLVLGTAVVIGSETLSYVPARAYRSMISAMPGQSTVETFSSSGTYLSTWFRQEFGDPELAGAPDPRLEREAAALPAGAEKLITLPYWNAAQTPHWDGQASGVTLGWQGCHTRAHFYRSLLEGIALELRLQLDGLEGARGGRVEVIRAMGGGARSPLWTQILADVFDRPLEVCASGEVSALGAAAIALTAIGAHDTLPAAASAVNRTDTVVTPHPDAAATYRQMRSVYERVYAQTRDLLHTLHDLPLNDEKRGER</sequence>
<evidence type="ECO:0000256" key="2">
    <source>
        <dbReference type="ARBA" id="ARBA00022629"/>
    </source>
</evidence>
<dbReference type="InterPro" id="IPR018484">
    <property type="entry name" value="FGGY_N"/>
</dbReference>
<dbReference type="CDD" id="cd07779">
    <property type="entry name" value="ASKHA_NBD_FGGY_YgcE-like"/>
    <property type="match status" value="1"/>
</dbReference>
<dbReference type="PATRIC" id="fig|710421.3.peg.5117"/>
<evidence type="ECO:0000259" key="6">
    <source>
        <dbReference type="Pfam" id="PF02782"/>
    </source>
</evidence>
<dbReference type="InterPro" id="IPR050406">
    <property type="entry name" value="FGGY_Carb_Kinase"/>
</dbReference>
<evidence type="ECO:0000313" key="8">
    <source>
        <dbReference type="Proteomes" id="UP000006057"/>
    </source>
</evidence>
<dbReference type="GO" id="GO:0042732">
    <property type="term" value="P:D-xylose metabolic process"/>
    <property type="evidence" value="ECO:0007669"/>
    <property type="project" value="UniProtKB-KW"/>
</dbReference>
<dbReference type="InterPro" id="IPR018485">
    <property type="entry name" value="FGGY_C"/>
</dbReference>
<dbReference type="Gene3D" id="3.30.420.40">
    <property type="match status" value="2"/>
</dbReference>
<dbReference type="KEGG" id="mcb:Mycch_5134"/>
<feature type="domain" description="Carbohydrate kinase FGGY C-terminal" evidence="6">
    <location>
        <begin position="253"/>
        <end position="442"/>
    </location>
</feature>
<protein>
    <submittedName>
        <fullName evidence="7">Pentulose/hexulose kinase</fullName>
    </submittedName>
</protein>
<dbReference type="GO" id="GO:0016301">
    <property type="term" value="F:kinase activity"/>
    <property type="evidence" value="ECO:0007669"/>
    <property type="project" value="UniProtKB-KW"/>
</dbReference>
<keyword evidence="3" id="KW-0808">Transferase</keyword>
<dbReference type="PIRSF" id="PIRSF000538">
    <property type="entry name" value="GlpK"/>
    <property type="match status" value="1"/>
</dbReference>
<proteinExistence type="inferred from homology"/>
<evidence type="ECO:0000313" key="7">
    <source>
        <dbReference type="EMBL" id="AFM19820.1"/>
    </source>
</evidence>
<evidence type="ECO:0000259" key="5">
    <source>
        <dbReference type="Pfam" id="PF00370"/>
    </source>
</evidence>